<evidence type="ECO:0000256" key="2">
    <source>
        <dbReference type="ARBA" id="ARBA00022670"/>
    </source>
</evidence>
<dbReference type="PANTHER" id="PTHR39178:SF1">
    <property type="entry name" value="RIBOSOMAL-PROCESSING CYSTEINE PROTEASE PRP"/>
    <property type="match status" value="1"/>
</dbReference>
<protein>
    <recommendedName>
        <fullName evidence="6">Ribosomal processing cysteine protease Prp</fullName>
    </recommendedName>
</protein>
<keyword evidence="3" id="KW-0378">Hydrolase</keyword>
<comment type="similarity">
    <text evidence="5">Belongs to the Prp family.</text>
</comment>
<keyword evidence="2" id="KW-0645">Protease</keyword>
<dbReference type="GO" id="GO:0008234">
    <property type="term" value="F:cysteine-type peptidase activity"/>
    <property type="evidence" value="ECO:0007669"/>
    <property type="project" value="UniProtKB-KW"/>
</dbReference>
<organism evidence="7 8">
    <name type="scientific">Megamonas hypermegale</name>
    <dbReference type="NCBI Taxonomy" id="158847"/>
    <lineage>
        <taxon>Bacteria</taxon>
        <taxon>Bacillati</taxon>
        <taxon>Bacillota</taxon>
        <taxon>Negativicutes</taxon>
        <taxon>Selenomonadales</taxon>
        <taxon>Selenomonadaceae</taxon>
        <taxon>Megamonas</taxon>
    </lineage>
</organism>
<dbReference type="AlphaFoldDB" id="A0A378NQ48"/>
<gene>
    <name evidence="7" type="ORF">NCTC10571_00672</name>
</gene>
<dbReference type="SUPFAM" id="SSF118010">
    <property type="entry name" value="TM1457-like"/>
    <property type="match status" value="1"/>
</dbReference>
<keyword evidence="4" id="KW-0788">Thiol protease</keyword>
<dbReference type="EMBL" id="UGPP01000001">
    <property type="protein sequence ID" value="STY70533.1"/>
    <property type="molecule type" value="Genomic_DNA"/>
</dbReference>
<evidence type="ECO:0000256" key="1">
    <source>
        <dbReference type="ARBA" id="ARBA00022517"/>
    </source>
</evidence>
<keyword evidence="7" id="KW-0689">Ribosomal protein</keyword>
<dbReference type="GO" id="GO:0005840">
    <property type="term" value="C:ribosome"/>
    <property type="evidence" value="ECO:0007669"/>
    <property type="project" value="UniProtKB-KW"/>
</dbReference>
<keyword evidence="1" id="KW-0690">Ribosome biogenesis</keyword>
<evidence type="ECO:0000256" key="6">
    <source>
        <dbReference type="ARBA" id="ARBA00044538"/>
    </source>
</evidence>
<evidence type="ECO:0000256" key="5">
    <source>
        <dbReference type="ARBA" id="ARBA00044503"/>
    </source>
</evidence>
<evidence type="ECO:0000313" key="7">
    <source>
        <dbReference type="EMBL" id="STY70533.1"/>
    </source>
</evidence>
<dbReference type="Gene3D" id="3.30.70.1490">
    <property type="entry name" value="Cysteine protease Prp"/>
    <property type="match status" value="1"/>
</dbReference>
<reference evidence="7 8" key="1">
    <citation type="submission" date="2018-06" db="EMBL/GenBank/DDBJ databases">
        <authorList>
            <consortium name="Pathogen Informatics"/>
            <person name="Doyle S."/>
        </authorList>
    </citation>
    <scope>NUCLEOTIDE SEQUENCE [LARGE SCALE GENOMIC DNA]</scope>
    <source>
        <strain evidence="7 8">NCTC10571</strain>
    </source>
</reference>
<dbReference type="PANTHER" id="PTHR39178">
    <property type="entry name" value="HYPOTHETICAL RIBOSOME-ASSOCIATED PROTEIN"/>
    <property type="match status" value="1"/>
</dbReference>
<keyword evidence="7" id="KW-0687">Ribonucleoprotein</keyword>
<dbReference type="RefSeq" id="WP_115151121.1">
    <property type="nucleotide sequence ID" value="NZ_UGPP01000001.1"/>
</dbReference>
<dbReference type="GO" id="GO:0042254">
    <property type="term" value="P:ribosome biogenesis"/>
    <property type="evidence" value="ECO:0007669"/>
    <property type="project" value="UniProtKB-KW"/>
</dbReference>
<dbReference type="InterPro" id="IPR036764">
    <property type="entry name" value="Peptidase_Prp_sf"/>
</dbReference>
<dbReference type="Proteomes" id="UP000255234">
    <property type="component" value="Unassembled WGS sequence"/>
</dbReference>
<dbReference type="InterPro" id="IPR007422">
    <property type="entry name" value="Peptidase_Prp"/>
</dbReference>
<dbReference type="GO" id="GO:0006508">
    <property type="term" value="P:proteolysis"/>
    <property type="evidence" value="ECO:0007669"/>
    <property type="project" value="UniProtKB-KW"/>
</dbReference>
<accession>A0A378NQ48</accession>
<evidence type="ECO:0000256" key="3">
    <source>
        <dbReference type="ARBA" id="ARBA00022801"/>
    </source>
</evidence>
<sequence>MIKVSVMRQDDDKVIGLLVEGHAGAGAYGQDIVCAGISALAQSVILGLAKHLHREINYDVKPGYLSVALKDKADDLTEAVFAVAVLGFAEIEKSNPKNVSVLNIRR</sequence>
<name>A0A378NQ48_9FIRM</name>
<proteinExistence type="inferred from homology"/>
<evidence type="ECO:0000256" key="4">
    <source>
        <dbReference type="ARBA" id="ARBA00022807"/>
    </source>
</evidence>
<dbReference type="CDD" id="cd16332">
    <property type="entry name" value="Prp-like"/>
    <property type="match status" value="1"/>
</dbReference>
<evidence type="ECO:0000313" key="8">
    <source>
        <dbReference type="Proteomes" id="UP000255234"/>
    </source>
</evidence>
<dbReference type="Pfam" id="PF04327">
    <property type="entry name" value="Peptidase_Prp"/>
    <property type="match status" value="1"/>
</dbReference>
<dbReference type="STRING" id="1122216.GCA_000423385_01122"/>